<dbReference type="PANTHER" id="PTHR37984">
    <property type="entry name" value="PROTEIN CBG26694"/>
    <property type="match status" value="1"/>
</dbReference>
<gene>
    <name evidence="1" type="ORF">Tci_053693</name>
</gene>
<dbReference type="SUPFAM" id="SSF56672">
    <property type="entry name" value="DNA/RNA polymerases"/>
    <property type="match status" value="1"/>
</dbReference>
<protein>
    <recommendedName>
        <fullName evidence="2">Reverse transcriptase domain-containing protein</fullName>
    </recommendedName>
</protein>
<dbReference type="AlphaFoldDB" id="A0A6L2NAQ9"/>
<evidence type="ECO:0000313" key="1">
    <source>
        <dbReference type="EMBL" id="GEU81715.1"/>
    </source>
</evidence>
<reference evidence="1" key="1">
    <citation type="journal article" date="2019" name="Sci. Rep.">
        <title>Draft genome of Tanacetum cinerariifolium, the natural source of mosquito coil.</title>
        <authorList>
            <person name="Yamashiro T."/>
            <person name="Shiraishi A."/>
            <person name="Satake H."/>
            <person name="Nakayama K."/>
        </authorList>
    </citation>
    <scope>NUCLEOTIDE SEQUENCE</scope>
</reference>
<comment type="caution">
    <text evidence="1">The sequence shown here is derived from an EMBL/GenBank/DDBJ whole genome shotgun (WGS) entry which is preliminary data.</text>
</comment>
<evidence type="ECO:0008006" key="2">
    <source>
        <dbReference type="Google" id="ProtNLM"/>
    </source>
</evidence>
<organism evidence="1">
    <name type="scientific">Tanacetum cinerariifolium</name>
    <name type="common">Dalmatian daisy</name>
    <name type="synonym">Chrysanthemum cinerariifolium</name>
    <dbReference type="NCBI Taxonomy" id="118510"/>
    <lineage>
        <taxon>Eukaryota</taxon>
        <taxon>Viridiplantae</taxon>
        <taxon>Streptophyta</taxon>
        <taxon>Embryophyta</taxon>
        <taxon>Tracheophyta</taxon>
        <taxon>Spermatophyta</taxon>
        <taxon>Magnoliopsida</taxon>
        <taxon>eudicotyledons</taxon>
        <taxon>Gunneridae</taxon>
        <taxon>Pentapetalae</taxon>
        <taxon>asterids</taxon>
        <taxon>campanulids</taxon>
        <taxon>Asterales</taxon>
        <taxon>Asteraceae</taxon>
        <taxon>Asteroideae</taxon>
        <taxon>Anthemideae</taxon>
        <taxon>Anthemidinae</taxon>
        <taxon>Tanacetum</taxon>
    </lineage>
</organism>
<dbReference type="PANTHER" id="PTHR37984:SF5">
    <property type="entry name" value="PROTEIN NYNRIN-LIKE"/>
    <property type="match status" value="1"/>
</dbReference>
<name>A0A6L2NAQ9_TANCI</name>
<sequence length="165" mass="19068">MPFGLSTALAVFTDLMNREHEVHLKLVLELLKKDKLFVKFSKCELCYKKCIFSNTWLTVIGFHVDPSKIGAMKNWKVPKTPSRIRSFLGFADEVSKVENVTAEMLRGLDKLMEMKEDGGMYFIWVPLNDDVRTLIMDEAHASRYLVHPGTDKTYYDLRDMYAGHV</sequence>
<proteinExistence type="predicted"/>
<dbReference type="EMBL" id="BKCJ010008341">
    <property type="protein sequence ID" value="GEU81715.1"/>
    <property type="molecule type" value="Genomic_DNA"/>
</dbReference>
<dbReference type="InterPro" id="IPR043502">
    <property type="entry name" value="DNA/RNA_pol_sf"/>
</dbReference>
<dbReference type="InterPro" id="IPR050951">
    <property type="entry name" value="Retrovirus_Pol_polyprotein"/>
</dbReference>
<accession>A0A6L2NAQ9</accession>